<dbReference type="OrthoDB" id="5049265at2759"/>
<keyword evidence="3" id="KW-1185">Reference proteome</keyword>
<sequence>MDHIRSRTTKKEADLGEMRPFVSSDTNDRDEVNDSDNIIDHADTSRNCQNAPSANRRRSDSFYGFANAPRPSKASLLVNPGDQLPDYPHLDSRFNRGYWVPGMYPVWNFSPAYIRHAIDSRDSPETNVSIHILRHARAGDCQVQEDCPHWECVWDGQPRQEEGVVELRVLCIPEEHADESIHYYKGTSMIFEPENNIDCHPCRLFLELRPDFSGFRAQRGYLVVAWRLVEEEMSDEKWMDQWGRLLAQLGK</sequence>
<feature type="region of interest" description="Disordered" evidence="1">
    <location>
        <begin position="1"/>
        <end position="65"/>
    </location>
</feature>
<dbReference type="Proteomes" id="UP001152049">
    <property type="component" value="Unassembled WGS sequence"/>
</dbReference>
<evidence type="ECO:0000256" key="1">
    <source>
        <dbReference type="SAM" id="MobiDB-lite"/>
    </source>
</evidence>
<reference evidence="2" key="1">
    <citation type="submission" date="2022-09" db="EMBL/GenBank/DDBJ databases">
        <title>Fusarium specimens isolated from Avocado Roots.</title>
        <authorList>
            <person name="Stajich J."/>
            <person name="Roper C."/>
            <person name="Heimlech-Rivalta G."/>
        </authorList>
    </citation>
    <scope>NUCLEOTIDE SEQUENCE</scope>
    <source>
        <strain evidence="2">CF00136</strain>
    </source>
</reference>
<protein>
    <submittedName>
        <fullName evidence="2">Uncharacterized protein</fullName>
    </submittedName>
</protein>
<organism evidence="2 3">
    <name type="scientific">Fusarium torreyae</name>
    <dbReference type="NCBI Taxonomy" id="1237075"/>
    <lineage>
        <taxon>Eukaryota</taxon>
        <taxon>Fungi</taxon>
        <taxon>Dikarya</taxon>
        <taxon>Ascomycota</taxon>
        <taxon>Pezizomycotina</taxon>
        <taxon>Sordariomycetes</taxon>
        <taxon>Hypocreomycetidae</taxon>
        <taxon>Hypocreales</taxon>
        <taxon>Nectriaceae</taxon>
        <taxon>Fusarium</taxon>
    </lineage>
</organism>
<feature type="compositionally biased region" description="Basic and acidic residues" evidence="1">
    <location>
        <begin position="26"/>
        <end position="44"/>
    </location>
</feature>
<evidence type="ECO:0000313" key="2">
    <source>
        <dbReference type="EMBL" id="KAJ4252307.1"/>
    </source>
</evidence>
<name>A0A9W8VCP1_9HYPO</name>
<comment type="caution">
    <text evidence="2">The sequence shown here is derived from an EMBL/GenBank/DDBJ whole genome shotgun (WGS) entry which is preliminary data.</text>
</comment>
<gene>
    <name evidence="2" type="ORF">NW762_010904</name>
</gene>
<proteinExistence type="predicted"/>
<evidence type="ECO:0000313" key="3">
    <source>
        <dbReference type="Proteomes" id="UP001152049"/>
    </source>
</evidence>
<feature type="compositionally biased region" description="Basic and acidic residues" evidence="1">
    <location>
        <begin position="1"/>
        <end position="17"/>
    </location>
</feature>
<dbReference type="AlphaFoldDB" id="A0A9W8VCP1"/>
<dbReference type="EMBL" id="JAOQAZ010000026">
    <property type="protein sequence ID" value="KAJ4252307.1"/>
    <property type="molecule type" value="Genomic_DNA"/>
</dbReference>
<accession>A0A9W8VCP1</accession>